<dbReference type="Pfam" id="PF10396">
    <property type="entry name" value="TrmE_N"/>
    <property type="match status" value="1"/>
</dbReference>
<evidence type="ECO:0000313" key="10">
    <source>
        <dbReference type="Proteomes" id="UP000321548"/>
    </source>
</evidence>
<dbReference type="InterPro" id="IPR004520">
    <property type="entry name" value="GTPase_MnmE"/>
</dbReference>
<dbReference type="SUPFAM" id="SSF52540">
    <property type="entry name" value="P-loop containing nucleoside triphosphate hydrolases"/>
    <property type="match status" value="1"/>
</dbReference>
<dbReference type="EC" id="3.6.-.-" evidence="6"/>
<keyword evidence="5 6" id="KW-0342">GTP-binding</keyword>
<feature type="binding site" evidence="6">
    <location>
        <position position="486"/>
    </location>
    <ligand>
        <name>(6S)-5-formyl-5,6,7,8-tetrahydrofolate</name>
        <dbReference type="ChEBI" id="CHEBI:57457"/>
    </ligand>
</feature>
<dbReference type="NCBIfam" id="NF003661">
    <property type="entry name" value="PRK05291.1-3"/>
    <property type="match status" value="1"/>
</dbReference>
<dbReference type="CDD" id="cd04164">
    <property type="entry name" value="trmE"/>
    <property type="match status" value="1"/>
</dbReference>
<dbReference type="RefSeq" id="WP_147705017.1">
    <property type="nucleotide sequence ID" value="NZ_VDUY01000005.1"/>
</dbReference>
<proteinExistence type="inferred from homology"/>
<keyword evidence="6" id="KW-0460">Magnesium</keyword>
<name>A0A5C8NUC7_9BURK</name>
<gene>
    <name evidence="6 9" type="primary">mnmE</name>
    <name evidence="6" type="synonym">trmE</name>
    <name evidence="9" type="ORF">FHP08_13605</name>
</gene>
<comment type="subcellular location">
    <subcellularLocation>
        <location evidence="6">Cytoplasm</location>
    </subcellularLocation>
</comment>
<comment type="cofactor">
    <cofactor evidence="6">
        <name>K(+)</name>
        <dbReference type="ChEBI" id="CHEBI:29103"/>
    </cofactor>
    <text evidence="6">Binds 1 potassium ion per subunit.</text>
</comment>
<reference evidence="9 10" key="1">
    <citation type="submission" date="2019-06" db="EMBL/GenBank/DDBJ databases">
        <title>Quisquiliibacterium sp. nov., isolated from a maize field.</title>
        <authorList>
            <person name="Lin S.-Y."/>
            <person name="Tsai C.-F."/>
            <person name="Young C.-C."/>
        </authorList>
    </citation>
    <scope>NUCLEOTIDE SEQUENCE [LARGE SCALE GENOMIC DNA]</scope>
    <source>
        <strain evidence="9 10">CC-CFT501</strain>
    </source>
</reference>
<keyword evidence="4 6" id="KW-0630">Potassium</keyword>
<dbReference type="InterPro" id="IPR018948">
    <property type="entry name" value="GTP-bd_TrmE_N"/>
</dbReference>
<feature type="binding site" evidence="6">
    <location>
        <position position="80"/>
    </location>
    <ligand>
        <name>(6S)-5-formyl-5,6,7,8-tetrahydrofolate</name>
        <dbReference type="ChEBI" id="CHEBI:57457"/>
    </ligand>
</feature>
<evidence type="ECO:0000256" key="7">
    <source>
        <dbReference type="RuleBase" id="RU003313"/>
    </source>
</evidence>
<dbReference type="Proteomes" id="UP000321548">
    <property type="component" value="Unassembled WGS sequence"/>
</dbReference>
<comment type="caution">
    <text evidence="6">Lacks conserved residue(s) required for the propagation of feature annotation.</text>
</comment>
<comment type="function">
    <text evidence="6">Exhibits a very high intrinsic GTPase hydrolysis rate. Involved in the addition of a carboxymethylaminomethyl (cmnm) group at the wobble position (U34) of certain tRNAs, forming tRNA-cmnm(5)s(2)U34.</text>
</comment>
<dbReference type="InterPro" id="IPR031168">
    <property type="entry name" value="G_TrmE"/>
</dbReference>
<keyword evidence="6" id="KW-0963">Cytoplasm</keyword>
<dbReference type="InterPro" id="IPR005225">
    <property type="entry name" value="Small_GTP-bd"/>
</dbReference>
<evidence type="ECO:0000256" key="5">
    <source>
        <dbReference type="ARBA" id="ARBA00023134"/>
    </source>
</evidence>
<dbReference type="InterPro" id="IPR025867">
    <property type="entry name" value="MnmE_helical"/>
</dbReference>
<dbReference type="GO" id="GO:0005525">
    <property type="term" value="F:GTP binding"/>
    <property type="evidence" value="ECO:0007669"/>
    <property type="project" value="UniProtKB-UniRule"/>
</dbReference>
<evidence type="ECO:0000256" key="1">
    <source>
        <dbReference type="ARBA" id="ARBA00011043"/>
    </source>
</evidence>
<evidence type="ECO:0000313" key="9">
    <source>
        <dbReference type="EMBL" id="TXL64768.1"/>
    </source>
</evidence>
<feature type="binding site" evidence="6">
    <location>
        <position position="23"/>
    </location>
    <ligand>
        <name>(6S)-5-formyl-5,6,7,8-tetrahydrofolate</name>
        <dbReference type="ChEBI" id="CHEBI:57457"/>
    </ligand>
</feature>
<feature type="binding site" evidence="6">
    <location>
        <begin position="229"/>
        <end position="234"/>
    </location>
    <ligand>
        <name>GTP</name>
        <dbReference type="ChEBI" id="CHEBI:37565"/>
    </ligand>
</feature>
<dbReference type="HAMAP" id="MF_00379">
    <property type="entry name" value="GTPase_MnmE"/>
    <property type="match status" value="1"/>
</dbReference>
<dbReference type="Gene3D" id="1.20.120.430">
    <property type="entry name" value="tRNA modification GTPase MnmE domain 2"/>
    <property type="match status" value="1"/>
</dbReference>
<comment type="similarity">
    <text evidence="1 6 7">Belongs to the TRAFAC class TrmE-Era-EngA-EngB-Septin-like GTPase superfamily. TrmE GTPase family.</text>
</comment>
<dbReference type="GO" id="GO:0046872">
    <property type="term" value="F:metal ion binding"/>
    <property type="evidence" value="ECO:0007669"/>
    <property type="project" value="UniProtKB-KW"/>
</dbReference>
<dbReference type="GO" id="GO:0002098">
    <property type="term" value="P:tRNA wobble uridine modification"/>
    <property type="evidence" value="ECO:0007669"/>
    <property type="project" value="TreeGrafter"/>
</dbReference>
<dbReference type="PROSITE" id="PS51709">
    <property type="entry name" value="G_TRME"/>
    <property type="match status" value="1"/>
</dbReference>
<dbReference type="PRINTS" id="PR00326">
    <property type="entry name" value="GTP1OBG"/>
</dbReference>
<feature type="binding site" evidence="6">
    <location>
        <position position="123"/>
    </location>
    <ligand>
        <name>(6S)-5-formyl-5,6,7,8-tetrahydrofolate</name>
        <dbReference type="ChEBI" id="CHEBI:57457"/>
    </ligand>
</feature>
<dbReference type="InterPro" id="IPR027266">
    <property type="entry name" value="TrmE/GcvT-like"/>
</dbReference>
<dbReference type="InterPro" id="IPR027368">
    <property type="entry name" value="MnmE_dom2"/>
</dbReference>
<dbReference type="OrthoDB" id="9805918at2"/>
<dbReference type="NCBIfam" id="TIGR00231">
    <property type="entry name" value="small_GTP"/>
    <property type="match status" value="1"/>
</dbReference>
<dbReference type="AlphaFoldDB" id="A0A5C8NUC7"/>
<dbReference type="PANTHER" id="PTHR42714:SF2">
    <property type="entry name" value="TRNA MODIFICATION GTPASE GTPBP3, MITOCHONDRIAL"/>
    <property type="match status" value="1"/>
</dbReference>
<dbReference type="Pfam" id="PF12631">
    <property type="entry name" value="MnmE_helical"/>
    <property type="match status" value="1"/>
</dbReference>
<keyword evidence="6" id="KW-0378">Hydrolase</keyword>
<comment type="subunit">
    <text evidence="6">Homodimer. Heterotetramer of two MnmE and two MnmG subunits.</text>
</comment>
<dbReference type="PANTHER" id="PTHR42714">
    <property type="entry name" value="TRNA MODIFICATION GTPASE GTPBP3"/>
    <property type="match status" value="1"/>
</dbReference>
<feature type="binding site" evidence="6">
    <location>
        <begin position="273"/>
        <end position="276"/>
    </location>
    <ligand>
        <name>GTP</name>
        <dbReference type="ChEBI" id="CHEBI:37565"/>
    </ligand>
</feature>
<accession>A0A5C8NUC7</accession>
<feature type="binding site" evidence="6">
    <location>
        <position position="254"/>
    </location>
    <ligand>
        <name>Mg(2+)</name>
        <dbReference type="ChEBI" id="CHEBI:18420"/>
    </ligand>
</feature>
<feature type="binding site" evidence="6">
    <location>
        <position position="253"/>
    </location>
    <ligand>
        <name>K(+)</name>
        <dbReference type="ChEBI" id="CHEBI:29103"/>
    </ligand>
</feature>
<feature type="binding site" evidence="6">
    <location>
        <position position="229"/>
    </location>
    <ligand>
        <name>K(+)</name>
        <dbReference type="ChEBI" id="CHEBI:29103"/>
    </ligand>
</feature>
<evidence type="ECO:0000256" key="6">
    <source>
        <dbReference type="HAMAP-Rule" id="MF_00379"/>
    </source>
</evidence>
<keyword evidence="2 6" id="KW-0819">tRNA processing</keyword>
<dbReference type="NCBIfam" id="TIGR00450">
    <property type="entry name" value="mnmE_trmE_thdF"/>
    <property type="match status" value="1"/>
</dbReference>
<keyword evidence="3 6" id="KW-0547">Nucleotide-binding</keyword>
<dbReference type="EMBL" id="VDUY01000005">
    <property type="protein sequence ID" value="TXL64768.1"/>
    <property type="molecule type" value="Genomic_DNA"/>
</dbReference>
<organism evidence="9 10">
    <name type="scientific">Zeimonas arvi</name>
    <dbReference type="NCBI Taxonomy" id="2498847"/>
    <lineage>
        <taxon>Bacteria</taxon>
        <taxon>Pseudomonadati</taxon>
        <taxon>Pseudomonadota</taxon>
        <taxon>Betaproteobacteria</taxon>
        <taxon>Burkholderiales</taxon>
        <taxon>Burkholderiaceae</taxon>
        <taxon>Zeimonas</taxon>
    </lineage>
</organism>
<evidence type="ECO:0000259" key="8">
    <source>
        <dbReference type="PROSITE" id="PS51709"/>
    </source>
</evidence>
<sequence>MTDSSPIAAIATAPGRGGIGVVRVSGADLGCVIDGLLGRALAPRHATYGPFFDADGGEIDRGIALHFPAPHSYTGEDVLELQGHGGPVVMQLLLRRVLEAGAPIGLRLAQPGEFTQRAFLNDKLDLAQAEAVADLIDASTEQAARSATRSLSGEFSKRIHDLVDELVELRMLVEATLDFPEEEIDFLEAADALGRLARVRARLDAVLAEARQGALLREGLNVVLVGEPNVGKSSLLNALAGAEVAIVTPIAGTTRDRVAQAIQIEGVPLNIIDTAGLRDTQDEVERIGIARTWAEAEKADVVLHLLDAVADRGAAREGEEAASAAAAAVSPDPSALSATRSAASIEDELARRLRPGVPVLRVFNKIDLSGEGARVEAAEGGLPERLWLSARTGEGVDLLRRELLALAGWQGAGESAFIARERHLVALRAAAAHSATAAAHGQQGNSRLDLFAEELRLAQERLNEITGEFSADDLLGVIFSRFCIGK</sequence>
<feature type="binding site" evidence="6">
    <location>
        <position position="248"/>
    </location>
    <ligand>
        <name>K(+)</name>
        <dbReference type="ChEBI" id="CHEBI:29103"/>
    </ligand>
</feature>
<comment type="caution">
    <text evidence="9">The sequence shown here is derived from an EMBL/GenBank/DDBJ whole genome shotgun (WGS) entry which is preliminary data.</text>
</comment>
<protein>
    <recommendedName>
        <fullName evidence="6">tRNA modification GTPase MnmE</fullName>
        <ecNumber evidence="6">3.6.-.-</ecNumber>
    </recommendedName>
</protein>
<evidence type="ECO:0000256" key="4">
    <source>
        <dbReference type="ARBA" id="ARBA00022958"/>
    </source>
</evidence>
<keyword evidence="10" id="KW-1185">Reference proteome</keyword>
<dbReference type="InterPro" id="IPR006073">
    <property type="entry name" value="GTP-bd"/>
</dbReference>
<dbReference type="GO" id="GO:0005829">
    <property type="term" value="C:cytosol"/>
    <property type="evidence" value="ECO:0007669"/>
    <property type="project" value="TreeGrafter"/>
</dbReference>
<dbReference type="Gene3D" id="3.40.50.300">
    <property type="entry name" value="P-loop containing nucleotide triphosphate hydrolases"/>
    <property type="match status" value="1"/>
</dbReference>
<evidence type="ECO:0000256" key="2">
    <source>
        <dbReference type="ARBA" id="ARBA00022694"/>
    </source>
</evidence>
<feature type="binding site" evidence="6">
    <location>
        <position position="250"/>
    </location>
    <ligand>
        <name>K(+)</name>
        <dbReference type="ChEBI" id="CHEBI:29103"/>
    </ligand>
</feature>
<dbReference type="Pfam" id="PF01926">
    <property type="entry name" value="MMR_HSR1"/>
    <property type="match status" value="1"/>
</dbReference>
<dbReference type="CDD" id="cd14858">
    <property type="entry name" value="TrmE_N"/>
    <property type="match status" value="1"/>
</dbReference>
<keyword evidence="6" id="KW-0479">Metal-binding</keyword>
<evidence type="ECO:0000256" key="3">
    <source>
        <dbReference type="ARBA" id="ARBA00022741"/>
    </source>
</evidence>
<dbReference type="Gene3D" id="3.30.1360.120">
    <property type="entry name" value="Probable tRNA modification gtpase trme, domain 1"/>
    <property type="match status" value="1"/>
</dbReference>
<feature type="binding site" evidence="6">
    <location>
        <begin position="389"/>
        <end position="391"/>
    </location>
    <ligand>
        <name>GTP</name>
        <dbReference type="ChEBI" id="CHEBI:37565"/>
    </ligand>
</feature>
<feature type="domain" description="TrmE-type G" evidence="8">
    <location>
        <begin position="219"/>
        <end position="408"/>
    </location>
</feature>
<feature type="binding site" evidence="6">
    <location>
        <position position="233"/>
    </location>
    <ligand>
        <name>Mg(2+)</name>
        <dbReference type="ChEBI" id="CHEBI:18420"/>
    </ligand>
</feature>
<dbReference type="GO" id="GO:0003924">
    <property type="term" value="F:GTPase activity"/>
    <property type="evidence" value="ECO:0007669"/>
    <property type="project" value="UniProtKB-UniRule"/>
</dbReference>
<dbReference type="InterPro" id="IPR027417">
    <property type="entry name" value="P-loop_NTPase"/>
</dbReference>
<feature type="binding site" evidence="6">
    <location>
        <begin position="248"/>
        <end position="254"/>
    </location>
    <ligand>
        <name>GTP</name>
        <dbReference type="ChEBI" id="CHEBI:37565"/>
    </ligand>
</feature>
<dbReference type="GO" id="GO:0030488">
    <property type="term" value="P:tRNA methylation"/>
    <property type="evidence" value="ECO:0007669"/>
    <property type="project" value="TreeGrafter"/>
</dbReference>